<reference evidence="1 2" key="1">
    <citation type="submission" date="2019-11" db="EMBL/GenBank/DDBJ databases">
        <title>Whole-genome sequence of a Rhodoblastus acidophilus DSM 142.</title>
        <authorList>
            <person name="Kyndt J.A."/>
            <person name="Meyer T.E."/>
        </authorList>
    </citation>
    <scope>NUCLEOTIDE SEQUENCE [LARGE SCALE GENOMIC DNA]</scope>
    <source>
        <strain evidence="1 2">DSM 142</strain>
    </source>
</reference>
<proteinExistence type="predicted"/>
<evidence type="ECO:0000313" key="2">
    <source>
        <dbReference type="Proteomes" id="UP000439113"/>
    </source>
</evidence>
<evidence type="ECO:0000313" key="1">
    <source>
        <dbReference type="EMBL" id="MTV31414.1"/>
    </source>
</evidence>
<gene>
    <name evidence="1" type="ORF">GJ654_10450</name>
</gene>
<sequence length="567" mass="61515">MLQLTSFAGEIPKLTPRLLPDGYARMAKNCKLVNGAIAPFRLPKTYRETASTTKTFYKRGSVWFEWAALVDVVAAPIADNRLYVTGDGAPKMIVDSSTVYPLAVPTPASALTATVTGTPDSDTQESYLYTYTYVTLYDEESEPAPASSEVLRSPGMDVSITGFIAPPTGRAINRYRLYRSQTSATGATEFYFIDEQLLPVPSTYVDTVEGNPIQEIVPSLSYNPPPDTLQGIIALPNGIMAAFDGKKVYFSEPYIPHAWPEKYVLTTNYNIVALGVFGQSIAVLTEGNPYVITGTTPDAMIMERLEVNYPCVAKRSVVDLGYSVAYASTDGLVVISGQGAQLVSRKLINRDDWVKMAPASFICSQYDGRYMVNYDYVDHDGNEQKGLLSLDLSGEQPFISRLDLFSDFMFFEIGAGLLYLKSGQTVTIFDAPLQPFMQMTWRSKTFAHTGGINYGAILVDAEDISDVAQTGLPELSIAAGTLVNATFPTSDSGLAGDLAPPTGLTINVYSDGIKTTSLTTVNSVQRLTSGFLARFWEIEFVGTLQINAALLAGAPHELAIGLHGAQQ</sequence>
<protein>
    <submittedName>
        <fullName evidence="1">Uncharacterized protein</fullName>
    </submittedName>
</protein>
<dbReference type="AlphaFoldDB" id="A0A6N8DRH0"/>
<accession>A0A6N8DRH0</accession>
<name>A0A6N8DRH0_RHOAC</name>
<dbReference type="EMBL" id="WNKS01000007">
    <property type="protein sequence ID" value="MTV31414.1"/>
    <property type="molecule type" value="Genomic_DNA"/>
</dbReference>
<dbReference type="Proteomes" id="UP000439113">
    <property type="component" value="Unassembled WGS sequence"/>
</dbReference>
<dbReference type="RefSeq" id="WP_155446099.1">
    <property type="nucleotide sequence ID" value="NZ_JAOQNR010000010.1"/>
</dbReference>
<comment type="caution">
    <text evidence="1">The sequence shown here is derived from an EMBL/GenBank/DDBJ whole genome shotgun (WGS) entry which is preliminary data.</text>
</comment>
<organism evidence="1 2">
    <name type="scientific">Rhodoblastus acidophilus</name>
    <name type="common">Rhodopseudomonas acidophila</name>
    <dbReference type="NCBI Taxonomy" id="1074"/>
    <lineage>
        <taxon>Bacteria</taxon>
        <taxon>Pseudomonadati</taxon>
        <taxon>Pseudomonadota</taxon>
        <taxon>Alphaproteobacteria</taxon>
        <taxon>Hyphomicrobiales</taxon>
        <taxon>Rhodoblastaceae</taxon>
        <taxon>Rhodoblastus</taxon>
    </lineage>
</organism>
<dbReference type="OrthoDB" id="8871616at2"/>